<feature type="binding site" evidence="4">
    <location>
        <position position="25"/>
    </location>
    <ligand>
        <name>Zn(2+)</name>
        <dbReference type="ChEBI" id="CHEBI:29105"/>
        <label>1</label>
    </ligand>
</feature>
<reference evidence="6 7" key="1">
    <citation type="submission" date="2018-08" db="EMBL/GenBank/DDBJ databases">
        <title>Cellulomonas rhizosphaerae sp. nov., a novel actinomycete isolated from soil.</title>
        <authorList>
            <person name="Tian Y."/>
        </authorList>
    </citation>
    <scope>NUCLEOTIDE SEQUENCE [LARGE SCALE GENOMIC DNA]</scope>
    <source>
        <strain evidence="6 7">NEAU-TCZ24</strain>
    </source>
</reference>
<feature type="binding site" description="via carbamate group" evidence="4">
    <location>
        <position position="120"/>
    </location>
    <ligand>
        <name>Zn(2+)</name>
        <dbReference type="ChEBI" id="CHEBI:29105"/>
        <label>2</label>
    </ligand>
</feature>
<keyword evidence="7" id="KW-1185">Reference proteome</keyword>
<dbReference type="InterPro" id="IPR001559">
    <property type="entry name" value="Phosphotriesterase"/>
</dbReference>
<feature type="modified residue" description="N6-carboxylysine" evidence="3 5">
    <location>
        <position position="120"/>
    </location>
</feature>
<evidence type="ECO:0000313" key="6">
    <source>
        <dbReference type="EMBL" id="RHA40737.1"/>
    </source>
</evidence>
<comment type="similarity">
    <text evidence="5">Belongs to the metallo-dependent hydrolases superfamily. Phosphotriesterase family.</text>
</comment>
<sequence>MSALVRTVLGDVPAGSLGVVDSHDHLFLATPALPGQELGGLAADDLRAFAAAGGTTLVQWTPRGMRRGLGLLPELAIGTGVAVVAATGRHRAVHSRDVPTEDLAERFVDDVVARRCGLIKIGVGLPFDTFERASLAAAAVAHRQTGAPVAIHLEDGRGGRAVLDELGIAPEAVVLGHVGRHPDPRSAARLAATGAFVCLDGPRPGATWAARPVLDAIVEAGHVAQILLGGDTTTRAGVGSAARMLDLVDPRTPLGRAVLVDNPARAWRIRT</sequence>
<dbReference type="Proteomes" id="UP000283374">
    <property type="component" value="Unassembled WGS sequence"/>
</dbReference>
<evidence type="ECO:0000256" key="3">
    <source>
        <dbReference type="PIRSR" id="PIRSR601559-50"/>
    </source>
</evidence>
<dbReference type="OrthoDB" id="9795018at2"/>
<dbReference type="EMBL" id="QWKP01000192">
    <property type="protein sequence ID" value="RHA40737.1"/>
    <property type="molecule type" value="Genomic_DNA"/>
</dbReference>
<dbReference type="Pfam" id="PF02126">
    <property type="entry name" value="PTE"/>
    <property type="match status" value="1"/>
</dbReference>
<keyword evidence="2" id="KW-0378">Hydrolase</keyword>
<dbReference type="PANTHER" id="PTHR10819">
    <property type="entry name" value="PHOSPHOTRIESTERASE-RELATED"/>
    <property type="match status" value="1"/>
</dbReference>
<gene>
    <name evidence="6" type="ORF">D1825_09570</name>
</gene>
<accession>A0A413RLF9</accession>
<comment type="cofactor">
    <cofactor evidence="4">
        <name>a divalent metal cation</name>
        <dbReference type="ChEBI" id="CHEBI:60240"/>
    </cofactor>
    <text evidence="4">Binds 2 divalent metal cations per subunit.</text>
</comment>
<dbReference type="Gene3D" id="3.20.20.140">
    <property type="entry name" value="Metal-dependent hydrolases"/>
    <property type="match status" value="1"/>
</dbReference>
<feature type="binding site" description="via carbamate group" evidence="4">
    <location>
        <position position="120"/>
    </location>
    <ligand>
        <name>Zn(2+)</name>
        <dbReference type="ChEBI" id="CHEBI:29105"/>
        <label>1</label>
    </ligand>
</feature>
<feature type="binding site" evidence="4">
    <location>
        <position position="177"/>
    </location>
    <ligand>
        <name>Zn(2+)</name>
        <dbReference type="ChEBI" id="CHEBI:29105"/>
        <label>2</label>
    </ligand>
</feature>
<evidence type="ECO:0000256" key="4">
    <source>
        <dbReference type="PIRSR" id="PIRSR601559-51"/>
    </source>
</evidence>
<protein>
    <submittedName>
        <fullName evidence="6">Phosphotriesterase</fullName>
    </submittedName>
</protein>
<comment type="caution">
    <text evidence="6">The sequence shown here is derived from an EMBL/GenBank/DDBJ whole genome shotgun (WGS) entry which is preliminary data.</text>
</comment>
<evidence type="ECO:0000256" key="2">
    <source>
        <dbReference type="ARBA" id="ARBA00022801"/>
    </source>
</evidence>
<dbReference type="SUPFAM" id="SSF51556">
    <property type="entry name" value="Metallo-dependent hydrolases"/>
    <property type="match status" value="1"/>
</dbReference>
<dbReference type="GO" id="GO:0016787">
    <property type="term" value="F:hydrolase activity"/>
    <property type="evidence" value="ECO:0007669"/>
    <property type="project" value="UniProtKB-KW"/>
</dbReference>
<evidence type="ECO:0000313" key="7">
    <source>
        <dbReference type="Proteomes" id="UP000283374"/>
    </source>
</evidence>
<feature type="binding site" evidence="4">
    <location>
        <position position="152"/>
    </location>
    <ligand>
        <name>Zn(2+)</name>
        <dbReference type="ChEBI" id="CHEBI:29105"/>
        <label>2</label>
    </ligand>
</feature>
<keyword evidence="1 4" id="KW-0479">Metal-binding</keyword>
<feature type="binding site" evidence="4">
    <location>
        <position position="23"/>
    </location>
    <ligand>
        <name>Zn(2+)</name>
        <dbReference type="ChEBI" id="CHEBI:29105"/>
        <label>1</label>
    </ligand>
</feature>
<dbReference type="InterPro" id="IPR032466">
    <property type="entry name" value="Metal_Hydrolase"/>
</dbReference>
<organism evidence="6 7">
    <name type="scientific">Cellulomonas rhizosphaerae</name>
    <dbReference type="NCBI Taxonomy" id="2293719"/>
    <lineage>
        <taxon>Bacteria</taxon>
        <taxon>Bacillati</taxon>
        <taxon>Actinomycetota</taxon>
        <taxon>Actinomycetes</taxon>
        <taxon>Micrococcales</taxon>
        <taxon>Cellulomonadaceae</taxon>
        <taxon>Cellulomonas</taxon>
    </lineage>
</organism>
<evidence type="ECO:0000256" key="5">
    <source>
        <dbReference type="PROSITE-ProRule" id="PRU00679"/>
    </source>
</evidence>
<dbReference type="GO" id="GO:0008270">
    <property type="term" value="F:zinc ion binding"/>
    <property type="evidence" value="ECO:0007669"/>
    <property type="project" value="InterPro"/>
</dbReference>
<proteinExistence type="inferred from homology"/>
<feature type="binding site" evidence="4">
    <location>
        <position position="231"/>
    </location>
    <ligand>
        <name>Zn(2+)</name>
        <dbReference type="ChEBI" id="CHEBI:29105"/>
        <label>1</label>
    </ligand>
</feature>
<dbReference type="PROSITE" id="PS51347">
    <property type="entry name" value="PHOSPHOTRIESTERASE_2"/>
    <property type="match status" value="1"/>
</dbReference>
<name>A0A413RLF9_9CELL</name>
<dbReference type="AlphaFoldDB" id="A0A413RLF9"/>
<evidence type="ECO:0000256" key="1">
    <source>
        <dbReference type="ARBA" id="ARBA00022723"/>
    </source>
</evidence>
<dbReference type="PANTHER" id="PTHR10819:SF3">
    <property type="entry name" value="PHOSPHOTRIESTERASE-RELATED PROTEIN"/>
    <property type="match status" value="1"/>
</dbReference>
<dbReference type="RefSeq" id="WP_118767195.1">
    <property type="nucleotide sequence ID" value="NZ_QWKP01000192.1"/>
</dbReference>